<organism evidence="1">
    <name type="scientific">marine sediment metagenome</name>
    <dbReference type="NCBI Taxonomy" id="412755"/>
    <lineage>
        <taxon>unclassified sequences</taxon>
        <taxon>metagenomes</taxon>
        <taxon>ecological metagenomes</taxon>
    </lineage>
</organism>
<proteinExistence type="predicted"/>
<evidence type="ECO:0000313" key="1">
    <source>
        <dbReference type="EMBL" id="KKL51295.1"/>
    </source>
</evidence>
<reference evidence="1" key="1">
    <citation type="journal article" date="2015" name="Nature">
        <title>Complex archaea that bridge the gap between prokaryotes and eukaryotes.</title>
        <authorList>
            <person name="Spang A."/>
            <person name="Saw J.H."/>
            <person name="Jorgensen S.L."/>
            <person name="Zaremba-Niedzwiedzka K."/>
            <person name="Martijn J."/>
            <person name="Lind A.E."/>
            <person name="van Eijk R."/>
            <person name="Schleper C."/>
            <person name="Guy L."/>
            <person name="Ettema T.J."/>
        </authorList>
    </citation>
    <scope>NUCLEOTIDE SEQUENCE</scope>
</reference>
<gene>
    <name evidence="1" type="ORF">LCGC14_2296940</name>
</gene>
<protein>
    <submittedName>
        <fullName evidence="1">Uncharacterized protein</fullName>
    </submittedName>
</protein>
<accession>A0A0F9F241</accession>
<comment type="caution">
    <text evidence="1">The sequence shown here is derived from an EMBL/GenBank/DDBJ whole genome shotgun (WGS) entry which is preliminary data.</text>
</comment>
<sequence length="91" mass="11396">MIKKYEEVGDKRDRPCFLCRKIIIRKYMYIHEHKLYCSECYKLVCHKEPTIDEVKQQMKEAKFQKNMVWHKDKRPWYGKMTRKEYDESQKT</sequence>
<name>A0A0F9F241_9ZZZZ</name>
<dbReference type="AlphaFoldDB" id="A0A0F9F241"/>
<dbReference type="EMBL" id="LAZR01032298">
    <property type="protein sequence ID" value="KKL51295.1"/>
    <property type="molecule type" value="Genomic_DNA"/>
</dbReference>